<feature type="compositionally biased region" description="Basic residues" evidence="5">
    <location>
        <begin position="81"/>
        <end position="90"/>
    </location>
</feature>
<dbReference type="AlphaFoldDB" id="A0A1D3D167"/>
<evidence type="ECO:0000256" key="5">
    <source>
        <dbReference type="SAM" id="MobiDB-lite"/>
    </source>
</evidence>
<evidence type="ECO:0000313" key="9">
    <source>
        <dbReference type="Proteomes" id="UP000095192"/>
    </source>
</evidence>
<feature type="region of interest" description="Disordered" evidence="5">
    <location>
        <begin position="277"/>
        <end position="320"/>
    </location>
</feature>
<name>A0A1D3D167_9EIME</name>
<dbReference type="GO" id="GO:0005524">
    <property type="term" value="F:ATP binding"/>
    <property type="evidence" value="ECO:0007669"/>
    <property type="project" value="UniProtKB-KW"/>
</dbReference>
<dbReference type="GO" id="GO:0003724">
    <property type="term" value="F:RNA helicase activity"/>
    <property type="evidence" value="ECO:0007669"/>
    <property type="project" value="TreeGrafter"/>
</dbReference>
<evidence type="ECO:0000256" key="4">
    <source>
        <dbReference type="ARBA" id="ARBA00022840"/>
    </source>
</evidence>
<dbReference type="Pfam" id="PF00271">
    <property type="entry name" value="Helicase_C"/>
    <property type="match status" value="1"/>
</dbReference>
<proteinExistence type="predicted"/>
<dbReference type="SUPFAM" id="SSF52540">
    <property type="entry name" value="P-loop containing nucleoside triphosphate hydrolases"/>
    <property type="match status" value="2"/>
</dbReference>
<dbReference type="CDD" id="cd18787">
    <property type="entry name" value="SF2_C_DEAD"/>
    <property type="match status" value="1"/>
</dbReference>
<feature type="region of interest" description="Disordered" evidence="5">
    <location>
        <begin position="47"/>
        <end position="123"/>
    </location>
</feature>
<dbReference type="GO" id="GO:0016787">
    <property type="term" value="F:hydrolase activity"/>
    <property type="evidence" value="ECO:0007669"/>
    <property type="project" value="UniProtKB-KW"/>
</dbReference>
<dbReference type="PANTHER" id="PTHR47959:SF1">
    <property type="entry name" value="ATP-DEPENDENT RNA HELICASE DBPA"/>
    <property type="match status" value="1"/>
</dbReference>
<feature type="region of interest" description="Disordered" evidence="5">
    <location>
        <begin position="151"/>
        <end position="189"/>
    </location>
</feature>
<evidence type="ECO:0000256" key="2">
    <source>
        <dbReference type="ARBA" id="ARBA00022801"/>
    </source>
</evidence>
<dbReference type="Proteomes" id="UP000095192">
    <property type="component" value="Unassembled WGS sequence"/>
</dbReference>
<dbReference type="Pfam" id="PF00270">
    <property type="entry name" value="DEAD"/>
    <property type="match status" value="1"/>
</dbReference>
<dbReference type="EMBL" id="JROU02001174">
    <property type="protein sequence ID" value="OEH77198.1"/>
    <property type="molecule type" value="Genomic_DNA"/>
</dbReference>
<evidence type="ECO:0000256" key="1">
    <source>
        <dbReference type="ARBA" id="ARBA00022741"/>
    </source>
</evidence>
<keyword evidence="9" id="KW-1185">Reference proteome</keyword>
<accession>A0A1D3D167</accession>
<feature type="compositionally biased region" description="Acidic residues" evidence="5">
    <location>
        <begin position="292"/>
        <end position="302"/>
    </location>
</feature>
<evidence type="ECO:0000259" key="6">
    <source>
        <dbReference type="PROSITE" id="PS51192"/>
    </source>
</evidence>
<feature type="domain" description="Helicase C-terminal" evidence="7">
    <location>
        <begin position="411"/>
        <end position="607"/>
    </location>
</feature>
<dbReference type="InterPro" id="IPR001650">
    <property type="entry name" value="Helicase_C-like"/>
</dbReference>
<gene>
    <name evidence="8" type="ORF">cyc_02254</name>
</gene>
<keyword evidence="3" id="KW-0347">Helicase</keyword>
<protein>
    <submittedName>
        <fullName evidence="8">ATP-dependent rna</fullName>
    </submittedName>
</protein>
<evidence type="ECO:0000256" key="3">
    <source>
        <dbReference type="ARBA" id="ARBA00022806"/>
    </source>
</evidence>
<dbReference type="PANTHER" id="PTHR47959">
    <property type="entry name" value="ATP-DEPENDENT RNA HELICASE RHLE-RELATED"/>
    <property type="match status" value="1"/>
</dbReference>
<organism evidence="8 9">
    <name type="scientific">Cyclospora cayetanensis</name>
    <dbReference type="NCBI Taxonomy" id="88456"/>
    <lineage>
        <taxon>Eukaryota</taxon>
        <taxon>Sar</taxon>
        <taxon>Alveolata</taxon>
        <taxon>Apicomplexa</taxon>
        <taxon>Conoidasida</taxon>
        <taxon>Coccidia</taxon>
        <taxon>Eucoccidiorida</taxon>
        <taxon>Eimeriorina</taxon>
        <taxon>Eimeriidae</taxon>
        <taxon>Cyclospora</taxon>
    </lineage>
</organism>
<keyword evidence="2" id="KW-0378">Hydrolase</keyword>
<dbReference type="InterPro" id="IPR014001">
    <property type="entry name" value="Helicase_ATP-bd"/>
</dbReference>
<dbReference type="Gene3D" id="3.40.50.300">
    <property type="entry name" value="P-loop containing nucleotide triphosphate hydrolases"/>
    <property type="match status" value="2"/>
</dbReference>
<dbReference type="SMART" id="SM00490">
    <property type="entry name" value="HELICc"/>
    <property type="match status" value="1"/>
</dbReference>
<dbReference type="GO" id="GO:0005829">
    <property type="term" value="C:cytosol"/>
    <property type="evidence" value="ECO:0007669"/>
    <property type="project" value="TreeGrafter"/>
</dbReference>
<dbReference type="InParanoid" id="A0A1D3D167"/>
<dbReference type="VEuPathDB" id="ToxoDB:cyc_02254"/>
<feature type="compositionally biased region" description="Low complexity" evidence="5">
    <location>
        <begin position="277"/>
        <end position="287"/>
    </location>
</feature>
<keyword evidence="1" id="KW-0547">Nucleotide-binding</keyword>
<feature type="region of interest" description="Disordered" evidence="5">
    <location>
        <begin position="1"/>
        <end position="25"/>
    </location>
</feature>
<comment type="caution">
    <text evidence="8">The sequence shown here is derived from an EMBL/GenBank/DDBJ whole genome shotgun (WGS) entry which is preliminary data.</text>
</comment>
<feature type="compositionally biased region" description="Polar residues" evidence="5">
    <location>
        <begin position="306"/>
        <end position="319"/>
    </location>
</feature>
<sequence length="684" mass="76349">MKAKKAKKASSEGLGQAEGAPRGLPLWRAVDVEPGLEAEGFLGLEELVYEEEAKPRGEKRKRDRSQQRGQAQTDCSPRSSSTHRKKKKAKNPQQQRGTAQEEIAKRRLEDSAAASGRTATQTGSGKTLAFALPIVSSLATQLARRLEKWQERQTRKEAEEQQERATAEAFLEHHEGGPEADPAVREEQRRQFLLQQVQPEGPAALVLEPTRELALQVLHVLQQLCTYTPIRAAAVVGGLSPEKQLRVLGTSKPLILVATPGRLLALQREQPLSVAASEAASEALGVGKVDDQGEDEEEENEDPQNQRKQQGLQVISASSQDDEDGSAAAAALLQHVRIRAKMLVAVRVSEAEQQQHVWRHQLQEQEPQTEGQKESAVELQQLNSKLPSTLRLSVWKCPVESEMEVHLAAYLLRVFDLKAGEKQPLRVVLFVNAISYVYRLESLLTLLLQEQLQQRHKAQIAVCGLHSNLQQKQRLKRLDRFLSSRYGLLVSTDVAARGVDFKDVEKVLHFQRPRDQETFIHRCGRTARAGKDGEAVCFISSSASGVWEWLLASAGIQLSAAPPPLGFRDIAGLQERMETIRRLFQLADQVERENHQEQKQKRKRGVMRRLALAADVELESDGSAADEALQDLRIKGQRKNQQARQKLRQASVFTDSAQAIEVDVLQEKQKACKGQQNQLRTLCV</sequence>
<dbReference type="VEuPathDB" id="ToxoDB:LOC34619132"/>
<dbReference type="PROSITE" id="PS51192">
    <property type="entry name" value="HELICASE_ATP_BIND_1"/>
    <property type="match status" value="1"/>
</dbReference>
<feature type="compositionally biased region" description="Polar residues" evidence="5">
    <location>
        <begin position="67"/>
        <end position="80"/>
    </location>
</feature>
<feature type="domain" description="Helicase ATP-binding" evidence="6">
    <location>
        <begin position="107"/>
        <end position="337"/>
    </location>
</feature>
<dbReference type="InterPro" id="IPR011545">
    <property type="entry name" value="DEAD/DEAH_box_helicase_dom"/>
</dbReference>
<evidence type="ECO:0000313" key="8">
    <source>
        <dbReference type="EMBL" id="OEH77198.1"/>
    </source>
</evidence>
<dbReference type="PROSITE" id="PS51194">
    <property type="entry name" value="HELICASE_CTER"/>
    <property type="match status" value="1"/>
</dbReference>
<evidence type="ECO:0000259" key="7">
    <source>
        <dbReference type="PROSITE" id="PS51194"/>
    </source>
</evidence>
<dbReference type="InterPro" id="IPR050079">
    <property type="entry name" value="DEAD_box_RNA_helicase"/>
</dbReference>
<dbReference type="GO" id="GO:0003676">
    <property type="term" value="F:nucleic acid binding"/>
    <property type="evidence" value="ECO:0007669"/>
    <property type="project" value="InterPro"/>
</dbReference>
<dbReference type="SMART" id="SM00487">
    <property type="entry name" value="DEXDc"/>
    <property type="match status" value="1"/>
</dbReference>
<keyword evidence="4" id="KW-0067">ATP-binding</keyword>
<reference evidence="8 9" key="1">
    <citation type="journal article" date="2016" name="BMC Genomics">
        <title>Comparative genomics reveals Cyclospora cayetanensis possesses coccidia-like metabolism and invasion components but unique surface antigens.</title>
        <authorList>
            <person name="Liu S."/>
            <person name="Wang L."/>
            <person name="Zheng H."/>
            <person name="Xu Z."/>
            <person name="Roellig D.M."/>
            <person name="Li N."/>
            <person name="Frace M.A."/>
            <person name="Tang K."/>
            <person name="Arrowood M.J."/>
            <person name="Moss D.M."/>
            <person name="Zhang L."/>
            <person name="Feng Y."/>
            <person name="Xiao L."/>
        </authorList>
    </citation>
    <scope>NUCLEOTIDE SEQUENCE [LARGE SCALE GENOMIC DNA]</scope>
    <source>
        <strain evidence="8 9">CHN_HEN01</strain>
    </source>
</reference>
<dbReference type="InterPro" id="IPR027417">
    <property type="entry name" value="P-loop_NTPase"/>
</dbReference>